<comment type="similarity">
    <text evidence="2">Belongs to the DsbD family.</text>
</comment>
<evidence type="ECO:0000256" key="4">
    <source>
        <dbReference type="ARBA" id="ARBA00022748"/>
    </source>
</evidence>
<evidence type="ECO:0000256" key="2">
    <source>
        <dbReference type="ARBA" id="ARBA00006143"/>
    </source>
</evidence>
<evidence type="ECO:0000256" key="3">
    <source>
        <dbReference type="ARBA" id="ARBA00022692"/>
    </source>
</evidence>
<dbReference type="InterPro" id="IPR003834">
    <property type="entry name" value="Cyt_c_assmbl_TM_dom"/>
</dbReference>
<evidence type="ECO:0000259" key="8">
    <source>
        <dbReference type="Pfam" id="PF02683"/>
    </source>
</evidence>
<feature type="transmembrane region" description="Helical" evidence="7">
    <location>
        <begin position="216"/>
        <end position="234"/>
    </location>
</feature>
<evidence type="ECO:0000313" key="9">
    <source>
        <dbReference type="EMBL" id="WMW66448.1"/>
    </source>
</evidence>
<keyword evidence="6 7" id="KW-0472">Membrane</keyword>
<dbReference type="InterPro" id="IPR051790">
    <property type="entry name" value="Cytochrome_c-biogenesis_DsbD"/>
</dbReference>
<feature type="transmembrane region" description="Helical" evidence="7">
    <location>
        <begin position="99"/>
        <end position="125"/>
    </location>
</feature>
<feature type="domain" description="Cytochrome C biogenesis protein transmembrane" evidence="8">
    <location>
        <begin position="20"/>
        <end position="197"/>
    </location>
</feature>
<evidence type="ECO:0000256" key="1">
    <source>
        <dbReference type="ARBA" id="ARBA00004141"/>
    </source>
</evidence>
<reference evidence="9" key="1">
    <citation type="submission" date="2023-09" db="EMBL/GenBank/DDBJ databases">
        <authorList>
            <consortium name="CW5 consortium"/>
            <person name="Lu C.-W."/>
        </authorList>
    </citation>
    <scope>NUCLEOTIDE SEQUENCE</scope>
    <source>
        <strain evidence="9">KPS</strain>
    </source>
</reference>
<evidence type="ECO:0000256" key="7">
    <source>
        <dbReference type="SAM" id="Phobius"/>
    </source>
</evidence>
<dbReference type="PANTHER" id="PTHR31272">
    <property type="entry name" value="CYTOCHROME C-TYPE BIOGENESIS PROTEIN HI_1454-RELATED"/>
    <property type="match status" value="1"/>
</dbReference>
<evidence type="ECO:0000256" key="5">
    <source>
        <dbReference type="ARBA" id="ARBA00022989"/>
    </source>
</evidence>
<dbReference type="RefSeq" id="WP_309542347.1">
    <property type="nucleotide sequence ID" value="NZ_CP133659.1"/>
</dbReference>
<dbReference type="EMBL" id="CP133659">
    <property type="protein sequence ID" value="WMW66448.1"/>
    <property type="molecule type" value="Genomic_DNA"/>
</dbReference>
<evidence type="ECO:0000256" key="6">
    <source>
        <dbReference type="ARBA" id="ARBA00023136"/>
    </source>
</evidence>
<feature type="transmembrane region" description="Helical" evidence="7">
    <location>
        <begin position="173"/>
        <end position="195"/>
    </location>
</feature>
<evidence type="ECO:0000313" key="10">
    <source>
        <dbReference type="Proteomes" id="UP001180616"/>
    </source>
</evidence>
<feature type="transmembrane region" description="Helical" evidence="7">
    <location>
        <begin position="137"/>
        <end position="161"/>
    </location>
</feature>
<sequence>MVDQFLLAVATWLSGGFLVAALGSFLWGLVSVLFSPCHLASIPLIVGYVAGQGRLVEGRQAAGYAALFTVGLFMTIALIGVACTLLGRMLGDVGPYWTIPVGALLLWVAFGMLGVAACTMSGGGLMARLQVRGHGGAFVLGLAYGVLSGSCTFGFIAPLLAVVTVQQRVAEGIVLVVLFGLGHCLPIVAAGSSAARVQRLLAARAMQRGSAWFRRLAGIAVGLLGGYFIIRPFLDS</sequence>
<protein>
    <submittedName>
        <fullName evidence="9">Sulfite exporter TauE/SafE family protein</fullName>
    </submittedName>
</protein>
<dbReference type="Pfam" id="PF02683">
    <property type="entry name" value="DsbD_TM"/>
    <property type="match status" value="1"/>
</dbReference>
<organism evidence="9 10">
    <name type="scientific">Nitratidesulfovibrio liaohensis</name>
    <dbReference type="NCBI Taxonomy" id="2604158"/>
    <lineage>
        <taxon>Bacteria</taxon>
        <taxon>Pseudomonadati</taxon>
        <taxon>Thermodesulfobacteriota</taxon>
        <taxon>Desulfovibrionia</taxon>
        <taxon>Desulfovibrionales</taxon>
        <taxon>Desulfovibrionaceae</taxon>
        <taxon>Nitratidesulfovibrio</taxon>
    </lineage>
</organism>
<dbReference type="PANTHER" id="PTHR31272:SF6">
    <property type="entry name" value="CYTOCHROME C-TYPE BIOGENESIS CCDA-LIKE CHLOROPLASTIC PROTEIN"/>
    <property type="match status" value="1"/>
</dbReference>
<dbReference type="Proteomes" id="UP001180616">
    <property type="component" value="Chromosome"/>
</dbReference>
<keyword evidence="10" id="KW-1185">Reference proteome</keyword>
<feature type="transmembrane region" description="Helical" evidence="7">
    <location>
        <begin position="63"/>
        <end position="87"/>
    </location>
</feature>
<gene>
    <name evidence="9" type="ORF">KPS_001019</name>
</gene>
<feature type="transmembrane region" description="Helical" evidence="7">
    <location>
        <begin position="5"/>
        <end position="27"/>
    </location>
</feature>
<keyword evidence="4" id="KW-0201">Cytochrome c-type biogenesis</keyword>
<comment type="subcellular location">
    <subcellularLocation>
        <location evidence="1">Membrane</location>
        <topology evidence="1">Multi-pass membrane protein</topology>
    </subcellularLocation>
</comment>
<accession>A0ABY9R6K9</accession>
<keyword evidence="3 7" id="KW-0812">Transmembrane</keyword>
<proteinExistence type="inferred from homology"/>
<name>A0ABY9R6K9_9BACT</name>
<feature type="transmembrane region" description="Helical" evidence="7">
    <location>
        <begin position="33"/>
        <end position="51"/>
    </location>
</feature>
<keyword evidence="5 7" id="KW-1133">Transmembrane helix</keyword>